<sequence length="94" mass="10306">MPRNYVTIVMVRKNDASASTDQQIMKLGETLAKNCVEINITPTKLQLVLLNGRPDKGVKNYAAAHLRVQVEKKTSSGSGSPPNRVIRCESDRGP</sequence>
<organism evidence="2 3">
    <name type="scientific">Fusarium venenatum</name>
    <dbReference type="NCBI Taxonomy" id="56646"/>
    <lineage>
        <taxon>Eukaryota</taxon>
        <taxon>Fungi</taxon>
        <taxon>Dikarya</taxon>
        <taxon>Ascomycota</taxon>
        <taxon>Pezizomycotina</taxon>
        <taxon>Sordariomycetes</taxon>
        <taxon>Hypocreomycetidae</taxon>
        <taxon>Hypocreales</taxon>
        <taxon>Nectriaceae</taxon>
        <taxon>Fusarium</taxon>
    </lineage>
</organism>
<evidence type="ECO:0000313" key="3">
    <source>
        <dbReference type="Proteomes" id="UP000245910"/>
    </source>
</evidence>
<dbReference type="EMBL" id="LN649230">
    <property type="protein sequence ID" value="CEI61446.1"/>
    <property type="molecule type" value="Genomic_DNA"/>
</dbReference>
<accession>A0A2L2TEK8</accession>
<evidence type="ECO:0000313" key="2">
    <source>
        <dbReference type="EMBL" id="CEI61446.1"/>
    </source>
</evidence>
<proteinExistence type="predicted"/>
<name>A0A2L2TEK8_9HYPO</name>
<dbReference type="AlphaFoldDB" id="A0A2L2TEK8"/>
<protein>
    <submittedName>
        <fullName evidence="2">Uncharacterized protein</fullName>
    </submittedName>
</protein>
<evidence type="ECO:0000256" key="1">
    <source>
        <dbReference type="SAM" id="MobiDB-lite"/>
    </source>
</evidence>
<dbReference type="Proteomes" id="UP000245910">
    <property type="component" value="Chromosome II"/>
</dbReference>
<keyword evidence="3" id="KW-1185">Reference proteome</keyword>
<dbReference type="OrthoDB" id="5061469at2759"/>
<feature type="region of interest" description="Disordered" evidence="1">
    <location>
        <begin position="70"/>
        <end position="94"/>
    </location>
</feature>
<reference evidence="3" key="1">
    <citation type="submission" date="2014-10" db="EMBL/GenBank/DDBJ databases">
        <authorList>
            <person name="King R."/>
        </authorList>
    </citation>
    <scope>NUCLEOTIDE SEQUENCE [LARGE SCALE GENOMIC DNA]</scope>
    <source>
        <strain evidence="3">A3/5</strain>
    </source>
</reference>